<sequence>MPYTLITAATGALAHQLKQALGDSALLGDYRELPAFMIASGKMVQLPNPAAASYAHQMLTLCLDRDITAIFPLEEAEATLLAEAAQLFNEFNIVLHLPDDL</sequence>
<proteinExistence type="predicted"/>
<dbReference type="Pfam" id="PF21360">
    <property type="entry name" value="PylC-like_N"/>
    <property type="match status" value="1"/>
</dbReference>
<dbReference type="Gene3D" id="3.40.50.20">
    <property type="match status" value="1"/>
</dbReference>
<dbReference type="InterPro" id="IPR048764">
    <property type="entry name" value="PylC_N"/>
</dbReference>
<protein>
    <recommendedName>
        <fullName evidence="1">PylC N-terminal domain-containing protein</fullName>
    </recommendedName>
</protein>
<name>A0ABP9FTP9_9SPHI</name>
<evidence type="ECO:0000259" key="1">
    <source>
        <dbReference type="Pfam" id="PF21360"/>
    </source>
</evidence>
<organism evidence="2 3">
    <name type="scientific">Mucilaginibacter defluvii</name>
    <dbReference type="NCBI Taxonomy" id="1196019"/>
    <lineage>
        <taxon>Bacteria</taxon>
        <taxon>Pseudomonadati</taxon>
        <taxon>Bacteroidota</taxon>
        <taxon>Sphingobacteriia</taxon>
        <taxon>Sphingobacteriales</taxon>
        <taxon>Sphingobacteriaceae</taxon>
        <taxon>Mucilaginibacter</taxon>
    </lineage>
</organism>
<comment type="caution">
    <text evidence="2">The sequence shown here is derived from an EMBL/GenBank/DDBJ whole genome shotgun (WGS) entry which is preliminary data.</text>
</comment>
<gene>
    <name evidence="2" type="ORF">GCM10023313_20270</name>
</gene>
<dbReference type="Proteomes" id="UP001501436">
    <property type="component" value="Unassembled WGS sequence"/>
</dbReference>
<evidence type="ECO:0000313" key="2">
    <source>
        <dbReference type="EMBL" id="GAA4916631.1"/>
    </source>
</evidence>
<keyword evidence="3" id="KW-1185">Reference proteome</keyword>
<dbReference type="RefSeq" id="WP_345331078.1">
    <property type="nucleotide sequence ID" value="NZ_BAABJI010000002.1"/>
</dbReference>
<accession>A0ABP9FTP9</accession>
<evidence type="ECO:0000313" key="3">
    <source>
        <dbReference type="Proteomes" id="UP001501436"/>
    </source>
</evidence>
<reference evidence="3" key="1">
    <citation type="journal article" date="2019" name="Int. J. Syst. Evol. Microbiol.">
        <title>The Global Catalogue of Microorganisms (GCM) 10K type strain sequencing project: providing services to taxonomists for standard genome sequencing and annotation.</title>
        <authorList>
            <consortium name="The Broad Institute Genomics Platform"/>
            <consortium name="The Broad Institute Genome Sequencing Center for Infectious Disease"/>
            <person name="Wu L."/>
            <person name="Ma J."/>
        </authorList>
    </citation>
    <scope>NUCLEOTIDE SEQUENCE [LARGE SCALE GENOMIC DNA]</scope>
    <source>
        <strain evidence="3">JCM 18283</strain>
    </source>
</reference>
<dbReference type="EMBL" id="BAABJI010000002">
    <property type="protein sequence ID" value="GAA4916631.1"/>
    <property type="molecule type" value="Genomic_DNA"/>
</dbReference>
<feature type="domain" description="PylC N-terminal" evidence="1">
    <location>
        <begin position="27"/>
        <end position="93"/>
    </location>
</feature>